<organism evidence="1 2">
    <name type="scientific">Parageobacillus toebii</name>
    <dbReference type="NCBI Taxonomy" id="153151"/>
    <lineage>
        <taxon>Bacteria</taxon>
        <taxon>Bacillati</taxon>
        <taxon>Bacillota</taxon>
        <taxon>Bacilli</taxon>
        <taxon>Bacillales</taxon>
        <taxon>Anoxybacillaceae</taxon>
        <taxon>Parageobacillus</taxon>
    </lineage>
</organism>
<comment type="caution">
    <text evidence="1">The sequence shown here is derived from an EMBL/GenBank/DDBJ whole genome shotgun (WGS) entry which is preliminary data.</text>
</comment>
<gene>
    <name evidence="1" type="ORF">B4110_3406</name>
</gene>
<accession>A0A150MZG1</accession>
<evidence type="ECO:0000313" key="2">
    <source>
        <dbReference type="Proteomes" id="UP000075324"/>
    </source>
</evidence>
<evidence type="ECO:0000313" key="1">
    <source>
        <dbReference type="EMBL" id="KYD29849.1"/>
    </source>
</evidence>
<protein>
    <submittedName>
        <fullName evidence="1">Uncharacterized protein</fullName>
    </submittedName>
</protein>
<name>A0A150MZG1_9BACL</name>
<dbReference type="Proteomes" id="UP000075324">
    <property type="component" value="Unassembled WGS sequence"/>
</dbReference>
<proteinExistence type="predicted"/>
<dbReference type="EMBL" id="LQYW01000061">
    <property type="protein sequence ID" value="KYD29849.1"/>
    <property type="molecule type" value="Genomic_DNA"/>
</dbReference>
<dbReference type="AlphaFoldDB" id="A0A150MZG1"/>
<sequence>MMAKIIPCEPSPFLYVHFIVKDNNDAQKARKIGLEGDS</sequence>
<reference evidence="1 2" key="1">
    <citation type="submission" date="2016-01" db="EMBL/GenBank/DDBJ databases">
        <title>Draft Genome Sequences of Seven Thermophilic Sporeformers Isolated from Foods.</title>
        <authorList>
            <person name="Berendsen E.M."/>
            <person name="Wells-Bennik M.H."/>
            <person name="Krawcyk A.O."/>
            <person name="De Jong A."/>
            <person name="Holsappel S."/>
            <person name="Eijlander R.T."/>
            <person name="Kuipers O.P."/>
        </authorList>
    </citation>
    <scope>NUCLEOTIDE SEQUENCE [LARGE SCALE GENOMIC DNA]</scope>
    <source>
        <strain evidence="1 2">B4110</strain>
    </source>
</reference>